<gene>
    <name evidence="1" type="ORF">FC65_GL001671</name>
</gene>
<keyword evidence="2" id="KW-1185">Reference proteome</keyword>
<dbReference type="Proteomes" id="UP000051217">
    <property type="component" value="Unassembled WGS sequence"/>
</dbReference>
<proteinExistence type="predicted"/>
<reference evidence="1 2" key="1">
    <citation type="journal article" date="2015" name="Genome Announc.">
        <title>Expanding the biotechnology potential of lactobacilli through comparative genomics of 213 strains and associated genera.</title>
        <authorList>
            <person name="Sun Z."/>
            <person name="Harris H.M."/>
            <person name="McCann A."/>
            <person name="Guo C."/>
            <person name="Argimon S."/>
            <person name="Zhang W."/>
            <person name="Yang X."/>
            <person name="Jeffery I.B."/>
            <person name="Cooney J.C."/>
            <person name="Kagawa T.F."/>
            <person name="Liu W."/>
            <person name="Song Y."/>
            <person name="Salvetti E."/>
            <person name="Wrobel A."/>
            <person name="Rasinkangas P."/>
            <person name="Parkhill J."/>
            <person name="Rea M.C."/>
            <person name="O'Sullivan O."/>
            <person name="Ritari J."/>
            <person name="Douillard F.P."/>
            <person name="Paul Ross R."/>
            <person name="Yang R."/>
            <person name="Briner A.E."/>
            <person name="Felis G.E."/>
            <person name="de Vos W.M."/>
            <person name="Barrangou R."/>
            <person name="Klaenhammer T.R."/>
            <person name="Caufield P.W."/>
            <person name="Cui Y."/>
            <person name="Zhang H."/>
            <person name="O'Toole P.W."/>
        </authorList>
    </citation>
    <scope>NUCLEOTIDE SEQUENCE [LARGE SCALE GENOMIC DNA]</scope>
    <source>
        <strain evidence="1 2">DSM 15836</strain>
    </source>
</reference>
<comment type="caution">
    <text evidence="1">The sequence shown here is derived from an EMBL/GenBank/DDBJ whole genome shotgun (WGS) entry which is preliminary data.</text>
</comment>
<protein>
    <submittedName>
        <fullName evidence="1">Uncharacterized protein</fullName>
    </submittedName>
</protein>
<organism evidence="1 2">
    <name type="scientific">Ligilactobacillus acidipiscis DSM 15836</name>
    <dbReference type="NCBI Taxonomy" id="1423716"/>
    <lineage>
        <taxon>Bacteria</taxon>
        <taxon>Bacillati</taxon>
        <taxon>Bacillota</taxon>
        <taxon>Bacilli</taxon>
        <taxon>Lactobacillales</taxon>
        <taxon>Lactobacillaceae</taxon>
        <taxon>Ligilactobacillus</taxon>
    </lineage>
</organism>
<sequence length="85" mass="9683">MVNYSGSLNYNLFLGGFVMGNKLDILRDYQVAEAEAMELDNVCHQVDDSKLASEFMKVYDEKRKSVQNECRNLQTILEAIEAAED</sequence>
<dbReference type="EMBL" id="AZFI01000049">
    <property type="protein sequence ID" value="KRM28573.1"/>
    <property type="molecule type" value="Genomic_DNA"/>
</dbReference>
<evidence type="ECO:0000313" key="1">
    <source>
        <dbReference type="EMBL" id="KRM28573.1"/>
    </source>
</evidence>
<name>A0ABR5PKJ8_9LACO</name>
<evidence type="ECO:0000313" key="2">
    <source>
        <dbReference type="Proteomes" id="UP000051217"/>
    </source>
</evidence>
<accession>A0ABR5PKJ8</accession>